<evidence type="ECO:0000313" key="1">
    <source>
        <dbReference type="EMBL" id="AFU86519.1"/>
    </source>
</evidence>
<proteinExistence type="predicted"/>
<keyword evidence="2" id="KW-1185">Reference proteome</keyword>
<gene>
    <name evidence="1" type="ORF">CcrRogue_gp037</name>
</gene>
<organism evidence="1 2">
    <name type="scientific">Caulobacter phage CcrRogue</name>
    <dbReference type="NCBI Taxonomy" id="2927986"/>
    <lineage>
        <taxon>Viruses</taxon>
        <taxon>Duplodnaviria</taxon>
        <taxon>Heunggongvirae</taxon>
        <taxon>Uroviricota</taxon>
        <taxon>Caudoviricetes</taxon>
        <taxon>Jeanschmidtviridae</taxon>
        <taxon>Poindextervirus</taxon>
        <taxon>Poindextervirus rogue</taxon>
    </lineage>
</organism>
<protein>
    <submittedName>
        <fullName evidence="1">Uncharacterized protein</fullName>
    </submittedName>
</protein>
<dbReference type="KEGG" id="vg:13995818"/>
<dbReference type="EMBL" id="JX100814">
    <property type="protein sequence ID" value="AFU86519.1"/>
    <property type="molecule type" value="Genomic_DNA"/>
</dbReference>
<reference evidence="1 2" key="1">
    <citation type="journal article" date="2012" name="BMC Genomics">
        <title>The Caulobacter crescentus phage phiCbK: genomics of a canonical phage.</title>
        <authorList>
            <person name="Gill J.J."/>
            <person name="Berry J.D."/>
            <person name="Russell W.K."/>
            <person name="Lessor L."/>
            <person name="Escobar Garcia D.A."/>
            <person name="Hernandez D."/>
            <person name="Kane A."/>
            <person name="Keene J."/>
            <person name="Maddox M."/>
            <person name="Martin R."/>
            <person name="Mohan S."/>
            <person name="Thorn A.M."/>
            <person name="Russell D.H."/>
            <person name="Young R."/>
        </authorList>
    </citation>
    <scope>NUCLEOTIDE SEQUENCE [LARGE SCALE GENOMIC DNA]</scope>
</reference>
<evidence type="ECO:0000313" key="2">
    <source>
        <dbReference type="Proteomes" id="UP000000461"/>
    </source>
</evidence>
<name>K4JMV0_9CAUD</name>
<dbReference type="Proteomes" id="UP000000461">
    <property type="component" value="Segment"/>
</dbReference>
<sequence length="52" mass="5891">MSYAEPDLENDVDLLRHVAERLMHLPPAVMGMNGYHIDRLNEIASKLEKGEA</sequence>
<accession>K4JMV0</accession>